<evidence type="ECO:0000313" key="1">
    <source>
        <dbReference type="EMBL" id="EGV30440.1"/>
    </source>
</evidence>
<dbReference type="InterPro" id="IPR027417">
    <property type="entry name" value="P-loop_NTPase"/>
</dbReference>
<reference evidence="1 2" key="1">
    <citation type="submission" date="2011-06" db="EMBL/GenBank/DDBJ databases">
        <title>The draft genome of Thiorhodococcus drewsii AZ1.</title>
        <authorList>
            <consortium name="US DOE Joint Genome Institute (JGI-PGF)"/>
            <person name="Lucas S."/>
            <person name="Han J."/>
            <person name="Lapidus A."/>
            <person name="Cheng J.-F."/>
            <person name="Goodwin L."/>
            <person name="Pitluck S."/>
            <person name="Peters L."/>
            <person name="Land M.L."/>
            <person name="Hauser L."/>
            <person name="Vogl K."/>
            <person name="Liu Z."/>
            <person name="Imhoff J."/>
            <person name="Thiel V."/>
            <person name="Frigaard N.-U."/>
            <person name="Bryant D.A."/>
            <person name="Woyke T.J."/>
        </authorList>
    </citation>
    <scope>NUCLEOTIDE SEQUENCE [LARGE SCALE GENOMIC DNA]</scope>
    <source>
        <strain evidence="1 2">AZ1</strain>
    </source>
</reference>
<name>G2E2X8_9GAMM</name>
<protein>
    <submittedName>
        <fullName evidence="1">Uncharacterized protein</fullName>
    </submittedName>
</protein>
<dbReference type="PATRIC" id="fig|765913.3.peg.2694"/>
<keyword evidence="2" id="KW-1185">Reference proteome</keyword>
<proteinExistence type="predicted"/>
<dbReference type="AlphaFoldDB" id="G2E2X8"/>
<dbReference type="eggNOG" id="COG4185">
    <property type="taxonomic scope" value="Bacteria"/>
</dbReference>
<dbReference type="Pfam" id="PF13671">
    <property type="entry name" value="AAA_33"/>
    <property type="match status" value="1"/>
</dbReference>
<sequence>MSDGRQLWLLTGGDGAGKSTFYRLRLAPLGLPFINADLIARDLYPNAPEARSYDAAWVATELRQRLLKEGRSFCFETVFSHPSKIDFIAQAKTLGYQIVLVFIHLETAELNQARVAQRISEGGHSMPADKVLARIPRLLGHVKTALPLCDHVRLLDNSSADDPFRQIAVIRAGRVEILTDGGALPDWADWLLEDRSTAL</sequence>
<dbReference type="STRING" id="765913.ThidrDRAFT_2641"/>
<accession>G2E2X8</accession>
<dbReference type="RefSeq" id="WP_007041354.1">
    <property type="nucleotide sequence ID" value="NZ_AFWT01000018.1"/>
</dbReference>
<comment type="caution">
    <text evidence="1">The sequence shown here is derived from an EMBL/GenBank/DDBJ whole genome shotgun (WGS) entry which is preliminary data.</text>
</comment>
<dbReference type="PANTHER" id="PTHR39206:SF1">
    <property type="entry name" value="SLL8004 PROTEIN"/>
    <property type="match status" value="1"/>
</dbReference>
<dbReference type="Gene3D" id="3.40.50.300">
    <property type="entry name" value="P-loop containing nucleotide triphosphate hydrolases"/>
    <property type="match status" value="1"/>
</dbReference>
<organism evidence="1 2">
    <name type="scientific">Thiorhodococcus drewsii AZ1</name>
    <dbReference type="NCBI Taxonomy" id="765913"/>
    <lineage>
        <taxon>Bacteria</taxon>
        <taxon>Pseudomonadati</taxon>
        <taxon>Pseudomonadota</taxon>
        <taxon>Gammaproteobacteria</taxon>
        <taxon>Chromatiales</taxon>
        <taxon>Chromatiaceae</taxon>
        <taxon>Thiorhodococcus</taxon>
    </lineage>
</organism>
<dbReference type="EMBL" id="AFWT01000018">
    <property type="protein sequence ID" value="EGV30440.1"/>
    <property type="molecule type" value="Genomic_DNA"/>
</dbReference>
<dbReference type="PANTHER" id="PTHR39206">
    <property type="entry name" value="SLL8004 PROTEIN"/>
    <property type="match status" value="1"/>
</dbReference>
<dbReference type="OrthoDB" id="9791543at2"/>
<dbReference type="Proteomes" id="UP000004200">
    <property type="component" value="Unassembled WGS sequence"/>
</dbReference>
<evidence type="ECO:0000313" key="2">
    <source>
        <dbReference type="Proteomes" id="UP000004200"/>
    </source>
</evidence>
<dbReference type="SUPFAM" id="SSF52540">
    <property type="entry name" value="P-loop containing nucleoside triphosphate hydrolases"/>
    <property type="match status" value="1"/>
</dbReference>
<gene>
    <name evidence="1" type="ORF">ThidrDRAFT_2641</name>
</gene>